<keyword evidence="1" id="KW-1133">Transmembrane helix</keyword>
<dbReference type="InterPro" id="IPR002656">
    <property type="entry name" value="Acyl_transf_3_dom"/>
</dbReference>
<feature type="transmembrane region" description="Helical" evidence="1">
    <location>
        <begin position="75"/>
        <end position="94"/>
    </location>
</feature>
<keyword evidence="1" id="KW-0472">Membrane</keyword>
<feature type="transmembrane region" description="Helical" evidence="1">
    <location>
        <begin position="41"/>
        <end position="63"/>
    </location>
</feature>
<keyword evidence="3" id="KW-0012">Acyltransferase</keyword>
<evidence type="ECO:0000259" key="2">
    <source>
        <dbReference type="Pfam" id="PF01757"/>
    </source>
</evidence>
<dbReference type="GO" id="GO:0016746">
    <property type="term" value="F:acyltransferase activity"/>
    <property type="evidence" value="ECO:0007669"/>
    <property type="project" value="UniProtKB-KW"/>
</dbReference>
<evidence type="ECO:0000256" key="1">
    <source>
        <dbReference type="SAM" id="Phobius"/>
    </source>
</evidence>
<evidence type="ECO:0000313" key="3">
    <source>
        <dbReference type="EMBL" id="MFD0797989.1"/>
    </source>
</evidence>
<keyword evidence="3" id="KW-0808">Transferase</keyword>
<proteinExistence type="predicted"/>
<feature type="transmembrane region" description="Helical" evidence="1">
    <location>
        <begin position="221"/>
        <end position="239"/>
    </location>
</feature>
<feature type="transmembrane region" description="Helical" evidence="1">
    <location>
        <begin position="15"/>
        <end position="35"/>
    </location>
</feature>
<dbReference type="Pfam" id="PF01757">
    <property type="entry name" value="Acyl_transf_3"/>
    <property type="match status" value="1"/>
</dbReference>
<feature type="transmembrane region" description="Helical" evidence="1">
    <location>
        <begin position="281"/>
        <end position="300"/>
    </location>
</feature>
<keyword evidence="1" id="KW-0812">Transmembrane</keyword>
<gene>
    <name evidence="3" type="ORF">ACFQZJ_10985</name>
</gene>
<feature type="transmembrane region" description="Helical" evidence="1">
    <location>
        <begin position="129"/>
        <end position="147"/>
    </location>
</feature>
<reference evidence="4" key="1">
    <citation type="journal article" date="2019" name="Int. J. Syst. Evol. Microbiol.">
        <title>The Global Catalogue of Microorganisms (GCM) 10K type strain sequencing project: providing services to taxonomists for standard genome sequencing and annotation.</title>
        <authorList>
            <consortium name="The Broad Institute Genomics Platform"/>
            <consortium name="The Broad Institute Genome Sequencing Center for Infectious Disease"/>
            <person name="Wu L."/>
            <person name="Ma J."/>
        </authorList>
    </citation>
    <scope>NUCLEOTIDE SEQUENCE [LARGE SCALE GENOMIC DNA]</scope>
    <source>
        <strain evidence="4">CCUG 61948</strain>
    </source>
</reference>
<dbReference type="EMBL" id="JBHTHY010000007">
    <property type="protein sequence ID" value="MFD0797989.1"/>
    <property type="molecule type" value="Genomic_DNA"/>
</dbReference>
<dbReference type="RefSeq" id="WP_379934523.1">
    <property type="nucleotide sequence ID" value="NZ_JBHTHY010000007.1"/>
</dbReference>
<feature type="transmembrane region" description="Helical" evidence="1">
    <location>
        <begin position="100"/>
        <end position="122"/>
    </location>
</feature>
<feature type="domain" description="Acyltransferase 3" evidence="2">
    <location>
        <begin position="10"/>
        <end position="299"/>
    </location>
</feature>
<accession>A0ABW3B5R2</accession>
<protein>
    <submittedName>
        <fullName evidence="3">Acyltransferase family protein</fullName>
    </submittedName>
</protein>
<name>A0ABW3B5R2_9FLAO</name>
<comment type="caution">
    <text evidence="3">The sequence shown here is derived from an EMBL/GenBank/DDBJ whole genome shotgun (WGS) entry which is preliminary data.</text>
</comment>
<evidence type="ECO:0000313" key="4">
    <source>
        <dbReference type="Proteomes" id="UP001597012"/>
    </source>
</evidence>
<feature type="transmembrane region" description="Helical" evidence="1">
    <location>
        <begin position="251"/>
        <end position="269"/>
    </location>
</feature>
<feature type="transmembrane region" description="Helical" evidence="1">
    <location>
        <begin position="193"/>
        <end position="209"/>
    </location>
</feature>
<sequence>MANIQMKERNISIDVIKFIAAVLITNSSFEILYPISSLATGGTMGNCLFFFASGFTIFLKPLGRFDQFYKKRINRIYPTVFAWALLSAIFFHNSKNMLEIILYGGGWFISCIMILYIFLYVVNKTLSKQLILSGIISFVAVMIWFFMIDKDSNSSFYGDNSFFRWSFYFLFMLLGAISGVYQEKITHNFGSSLAILILSILVFYAMLYYSRQNIIPKEIEIISILPLLGMTMYFYKLGGTAFLKKIYNHKIFGAAIKIIGGLCLEIYLVQASLLTAKMNDIFPLNLIVMFLIIVIAAYILRCTARLFSQIFKDQDLDYKKIFRLY</sequence>
<keyword evidence="4" id="KW-1185">Reference proteome</keyword>
<organism evidence="3 4">
    <name type="scientific">Maribacter chungangensis</name>
    <dbReference type="NCBI Taxonomy" id="1069117"/>
    <lineage>
        <taxon>Bacteria</taxon>
        <taxon>Pseudomonadati</taxon>
        <taxon>Bacteroidota</taxon>
        <taxon>Flavobacteriia</taxon>
        <taxon>Flavobacteriales</taxon>
        <taxon>Flavobacteriaceae</taxon>
        <taxon>Maribacter</taxon>
    </lineage>
</organism>
<feature type="transmembrane region" description="Helical" evidence="1">
    <location>
        <begin position="162"/>
        <end position="181"/>
    </location>
</feature>
<dbReference type="Proteomes" id="UP001597012">
    <property type="component" value="Unassembled WGS sequence"/>
</dbReference>